<proteinExistence type="predicted"/>
<name>A0A2P6QCL8_ROSCH</name>
<keyword evidence="2" id="KW-1185">Reference proteome</keyword>
<comment type="caution">
    <text evidence="1">The sequence shown here is derived from an EMBL/GenBank/DDBJ whole genome shotgun (WGS) entry which is preliminary data.</text>
</comment>
<dbReference type="Gramene" id="PRQ31920">
    <property type="protein sequence ID" value="PRQ31920"/>
    <property type="gene ID" value="RchiOBHm_Chr5g0040721"/>
</dbReference>
<gene>
    <name evidence="1" type="ORF">RchiOBHm_Chr5g0040721</name>
</gene>
<accession>A0A2P6QCL8</accession>
<evidence type="ECO:0000313" key="1">
    <source>
        <dbReference type="EMBL" id="PRQ31920.1"/>
    </source>
</evidence>
<protein>
    <submittedName>
        <fullName evidence="1">Uncharacterized protein</fullName>
    </submittedName>
</protein>
<organism evidence="1 2">
    <name type="scientific">Rosa chinensis</name>
    <name type="common">China rose</name>
    <dbReference type="NCBI Taxonomy" id="74649"/>
    <lineage>
        <taxon>Eukaryota</taxon>
        <taxon>Viridiplantae</taxon>
        <taxon>Streptophyta</taxon>
        <taxon>Embryophyta</taxon>
        <taxon>Tracheophyta</taxon>
        <taxon>Spermatophyta</taxon>
        <taxon>Magnoliopsida</taxon>
        <taxon>eudicotyledons</taxon>
        <taxon>Gunneridae</taxon>
        <taxon>Pentapetalae</taxon>
        <taxon>rosids</taxon>
        <taxon>fabids</taxon>
        <taxon>Rosales</taxon>
        <taxon>Rosaceae</taxon>
        <taxon>Rosoideae</taxon>
        <taxon>Rosoideae incertae sedis</taxon>
        <taxon>Rosa</taxon>
    </lineage>
</organism>
<dbReference type="Proteomes" id="UP000238479">
    <property type="component" value="Chromosome 5"/>
</dbReference>
<dbReference type="EMBL" id="PDCK01000043">
    <property type="protein sequence ID" value="PRQ31920.1"/>
    <property type="molecule type" value="Genomic_DNA"/>
</dbReference>
<reference evidence="1 2" key="1">
    <citation type="journal article" date="2018" name="Nat. Genet.">
        <title>The Rosa genome provides new insights in the design of modern roses.</title>
        <authorList>
            <person name="Bendahmane M."/>
        </authorList>
    </citation>
    <scope>NUCLEOTIDE SEQUENCE [LARGE SCALE GENOMIC DNA]</scope>
    <source>
        <strain evidence="2">cv. Old Blush</strain>
    </source>
</reference>
<evidence type="ECO:0000313" key="2">
    <source>
        <dbReference type="Proteomes" id="UP000238479"/>
    </source>
</evidence>
<sequence>MGPGSVLVTWLLNKKPLMLSQGLGQQMSFVQKQKVKGGQTENFTTYPRAMHVGVKR</sequence>
<dbReference type="AlphaFoldDB" id="A0A2P6QCL8"/>